<organism evidence="3">
    <name type="scientific">uncultured Poseidoniia archaeon</name>
    <dbReference type="NCBI Taxonomy" id="1697135"/>
    <lineage>
        <taxon>Archaea</taxon>
        <taxon>Methanobacteriati</taxon>
        <taxon>Thermoplasmatota</taxon>
        <taxon>Candidatus Poseidoniia</taxon>
        <taxon>environmental samples</taxon>
    </lineage>
</organism>
<protein>
    <submittedName>
        <fullName evidence="3">Putative homoserine kinase type II (ThrB2)</fullName>
    </submittedName>
</protein>
<dbReference type="PANTHER" id="PTHR21064">
    <property type="entry name" value="AMINOGLYCOSIDE PHOSPHOTRANSFERASE DOMAIN-CONTAINING PROTEIN-RELATED"/>
    <property type="match status" value="1"/>
</dbReference>
<feature type="domain" description="Aminoglycoside phosphotransferase" evidence="2">
    <location>
        <begin position="26"/>
        <end position="249"/>
    </location>
</feature>
<keyword evidence="3" id="KW-0418">Kinase</keyword>
<proteinExistence type="inferred from homology"/>
<dbReference type="InterPro" id="IPR011009">
    <property type="entry name" value="Kinase-like_dom_sf"/>
</dbReference>
<accession>A0A1B1TAW8</accession>
<reference evidence="3" key="2">
    <citation type="journal article" date="2015" name="ISME J.">
        <title>A new class of marine Euryarchaeota group II from the Mediterranean deep chlorophyll maximum.</title>
        <authorList>
            <person name="Martin-Cuadrado A.B."/>
            <person name="Garcia-Heredia I."/>
            <person name="Molto A.G."/>
            <person name="Lopez-Ubeda R."/>
            <person name="Kimes N."/>
            <person name="Lopez-Garcia P."/>
            <person name="Moreira D."/>
            <person name="Rodriguez-Valera F."/>
        </authorList>
    </citation>
    <scope>NUCLEOTIDE SEQUENCE</scope>
</reference>
<keyword evidence="3" id="KW-0808">Transferase</keyword>
<dbReference type="Gene3D" id="3.90.1200.10">
    <property type="match status" value="1"/>
</dbReference>
<evidence type="ECO:0000259" key="2">
    <source>
        <dbReference type="Pfam" id="PF01636"/>
    </source>
</evidence>
<dbReference type="SUPFAM" id="SSF56112">
    <property type="entry name" value="Protein kinase-like (PK-like)"/>
    <property type="match status" value="1"/>
</dbReference>
<comment type="similarity">
    <text evidence="1">Belongs to the pseudomonas-type ThrB family.</text>
</comment>
<dbReference type="InterPro" id="IPR050249">
    <property type="entry name" value="Pseudomonas-type_ThrB"/>
</dbReference>
<dbReference type="GO" id="GO:0019202">
    <property type="term" value="F:amino acid kinase activity"/>
    <property type="evidence" value="ECO:0007669"/>
    <property type="project" value="TreeGrafter"/>
</dbReference>
<evidence type="ECO:0000256" key="1">
    <source>
        <dbReference type="ARBA" id="ARBA00038240"/>
    </source>
</evidence>
<dbReference type="PANTHER" id="PTHR21064:SF6">
    <property type="entry name" value="AMINOGLYCOSIDE PHOSPHOTRANSFERASE DOMAIN-CONTAINING PROTEIN"/>
    <property type="match status" value="1"/>
</dbReference>
<dbReference type="EMBL" id="KP211832">
    <property type="protein sequence ID" value="ANV79441.1"/>
    <property type="molecule type" value="Genomic_DNA"/>
</dbReference>
<reference evidence="3" key="1">
    <citation type="submission" date="2014-11" db="EMBL/GenBank/DDBJ databases">
        <authorList>
            <person name="Zhu J."/>
            <person name="Qi W."/>
            <person name="Song R."/>
        </authorList>
    </citation>
    <scope>NUCLEOTIDE SEQUENCE</scope>
</reference>
<dbReference type="InterPro" id="IPR002575">
    <property type="entry name" value="Aminoglycoside_PTrfase"/>
</dbReference>
<sequence length="304" mass="34959">MAYTEVSLADALEVIDCTNLSEIVSIQKLPGGWANSNYILQLKDENKVVLKIWDEQSIEEVEYLLNMTSYLSNNGVPTPKPISFNNGRLLLMKNNLAWSLLPFVEGNWLKSNHSSLYSLGQIQANLHTINSPPGLKKDFSMGYKLFQKLFNIAEEKDEWTDFLYLLKKESSKLKDSFEGLPRGIIHGDLFPDNVIGLNDEVKTLLDFEEMCHGILAFDLVMTFVGFGWENNFPVAKHWFSLLEGYQSVRKLSEQEISALSDLHRLATLSIAAWRYWQFVINLPNTEHTNRYLEMIDRLDKQLPF</sequence>
<dbReference type="Pfam" id="PF01636">
    <property type="entry name" value="APH"/>
    <property type="match status" value="1"/>
</dbReference>
<dbReference type="AlphaFoldDB" id="A0A1B1TAW8"/>
<dbReference type="Gene3D" id="3.30.200.20">
    <property type="entry name" value="Phosphorylase Kinase, domain 1"/>
    <property type="match status" value="1"/>
</dbReference>
<evidence type="ECO:0000313" key="3">
    <source>
        <dbReference type="EMBL" id="ANV79441.1"/>
    </source>
</evidence>
<name>A0A1B1TAW8_9ARCH</name>